<dbReference type="NCBIfam" id="TIGR00675">
    <property type="entry name" value="dcm"/>
    <property type="match status" value="1"/>
</dbReference>
<evidence type="ECO:0000256" key="6">
    <source>
        <dbReference type="RuleBase" id="RU000416"/>
    </source>
</evidence>
<dbReference type="Gene3D" id="3.40.50.150">
    <property type="entry name" value="Vaccinia Virus protein VP39"/>
    <property type="match status" value="1"/>
</dbReference>
<evidence type="ECO:0000313" key="9">
    <source>
        <dbReference type="Proteomes" id="UP000242705"/>
    </source>
</evidence>
<dbReference type="SUPFAM" id="SSF53335">
    <property type="entry name" value="S-adenosyl-L-methionine-dependent methyltransferases"/>
    <property type="match status" value="1"/>
</dbReference>
<dbReference type="PROSITE" id="PS00095">
    <property type="entry name" value="C5_MTASE_2"/>
    <property type="match status" value="1"/>
</dbReference>
<dbReference type="InterPro" id="IPR031303">
    <property type="entry name" value="C5_meth_CS"/>
</dbReference>
<reference evidence="8 9" key="1">
    <citation type="journal article" date="2014" name="BMC Genomics">
        <title>Comparison of environmental and isolate Sulfobacillus genomes reveals diverse carbon, sulfur, nitrogen, and hydrogen metabolisms.</title>
        <authorList>
            <person name="Justice N.B."/>
            <person name="Norman A."/>
            <person name="Brown C.T."/>
            <person name="Singh A."/>
            <person name="Thomas B.C."/>
            <person name="Banfield J.F."/>
        </authorList>
    </citation>
    <scope>NUCLEOTIDE SEQUENCE [LARGE SCALE GENOMIC DNA]</scope>
    <source>
        <strain evidence="8">AMDSBA5</strain>
    </source>
</reference>
<dbReference type="GO" id="GO:0032259">
    <property type="term" value="P:methylation"/>
    <property type="evidence" value="ECO:0007669"/>
    <property type="project" value="UniProtKB-KW"/>
</dbReference>
<keyword evidence="4" id="KW-0680">Restriction system</keyword>
<keyword evidence="2 5" id="KW-0808">Transferase</keyword>
<dbReference type="GO" id="GO:0044027">
    <property type="term" value="P:negative regulation of gene expression via chromosomal CpG island methylation"/>
    <property type="evidence" value="ECO:0007669"/>
    <property type="project" value="TreeGrafter"/>
</dbReference>
<comment type="catalytic activity">
    <reaction evidence="7">
        <text>a 2'-deoxycytidine in DNA + S-adenosyl-L-methionine = a 5-methyl-2'-deoxycytidine in DNA + S-adenosyl-L-homocysteine + H(+)</text>
        <dbReference type="Rhea" id="RHEA:13681"/>
        <dbReference type="Rhea" id="RHEA-COMP:11369"/>
        <dbReference type="Rhea" id="RHEA-COMP:11370"/>
        <dbReference type="ChEBI" id="CHEBI:15378"/>
        <dbReference type="ChEBI" id="CHEBI:57856"/>
        <dbReference type="ChEBI" id="CHEBI:59789"/>
        <dbReference type="ChEBI" id="CHEBI:85452"/>
        <dbReference type="ChEBI" id="CHEBI:85454"/>
        <dbReference type="EC" id="2.1.1.37"/>
    </reaction>
</comment>
<dbReference type="PANTHER" id="PTHR10629">
    <property type="entry name" value="CYTOSINE-SPECIFIC METHYLTRANSFERASE"/>
    <property type="match status" value="1"/>
</dbReference>
<dbReference type="PRINTS" id="PR00105">
    <property type="entry name" value="C5METTRFRASE"/>
</dbReference>
<keyword evidence="3 5" id="KW-0949">S-adenosyl-L-methionine</keyword>
<keyword evidence="1 5" id="KW-0489">Methyltransferase</keyword>
<organism evidence="8 9">
    <name type="scientific">Sulfobacillus thermosulfidooxidans</name>
    <dbReference type="NCBI Taxonomy" id="28034"/>
    <lineage>
        <taxon>Bacteria</taxon>
        <taxon>Bacillati</taxon>
        <taxon>Bacillota</taxon>
        <taxon>Clostridia</taxon>
        <taxon>Eubacteriales</taxon>
        <taxon>Clostridiales Family XVII. Incertae Sedis</taxon>
        <taxon>Sulfobacillus</taxon>
    </lineage>
</organism>
<dbReference type="InterPro" id="IPR018117">
    <property type="entry name" value="C5_DNA_meth_AS"/>
</dbReference>
<evidence type="ECO:0000256" key="2">
    <source>
        <dbReference type="ARBA" id="ARBA00022679"/>
    </source>
</evidence>
<dbReference type="EMBL" id="PXYX01000098">
    <property type="protein sequence ID" value="PSR21931.1"/>
    <property type="molecule type" value="Genomic_DNA"/>
</dbReference>
<evidence type="ECO:0000256" key="3">
    <source>
        <dbReference type="ARBA" id="ARBA00022691"/>
    </source>
</evidence>
<dbReference type="Pfam" id="PF00145">
    <property type="entry name" value="DNA_methylase"/>
    <property type="match status" value="1"/>
</dbReference>
<feature type="active site" evidence="5">
    <location>
        <position position="115"/>
    </location>
</feature>
<dbReference type="EC" id="2.1.1.37" evidence="7"/>
<accession>A0A2T2WI66</accession>
<evidence type="ECO:0000256" key="7">
    <source>
        <dbReference type="RuleBase" id="RU000417"/>
    </source>
</evidence>
<dbReference type="GO" id="GO:0003886">
    <property type="term" value="F:DNA (cytosine-5-)-methyltransferase activity"/>
    <property type="evidence" value="ECO:0007669"/>
    <property type="project" value="UniProtKB-EC"/>
</dbReference>
<dbReference type="Proteomes" id="UP000242705">
    <property type="component" value="Unassembled WGS sequence"/>
</dbReference>
<evidence type="ECO:0000313" key="8">
    <source>
        <dbReference type="EMBL" id="PSR21931.1"/>
    </source>
</evidence>
<dbReference type="InterPro" id="IPR029063">
    <property type="entry name" value="SAM-dependent_MTases_sf"/>
</dbReference>
<dbReference type="Gene3D" id="3.90.120.10">
    <property type="entry name" value="DNA Methylase, subunit A, domain 2"/>
    <property type="match status" value="1"/>
</dbReference>
<sequence length="363" mass="39687">MNKSSLSAYPLLDRPIVRNPYLKRLDLFTQKMLGNATHSLISLFCGGGGLDLGLNLAGFRSRVASDIAPIFVETVSGNLPAAKGHIENALDLTGNKLLSLAQSSDVDMVAAGPPCQSFSILGQRGALADPRGQLALKYLDLVAEIKPRAFLFENVPGLLTVNQGADWYRLREYARKRIGYHLYIAKLNAVTFGIPQFRERIVMVGFRENVPFNFPTGPSEPGGAELSQALFESGFTAVPSAWALEDVDGLPNHKIRNHGERVRQRYALVPPGGRDRIDHTDRIDPLRPSGTILVGSAAGGGRPHIHPYEPRVITVREAARLQGFPDWYVFHGTSTAQYRQVGNAVPPLMAYEIGKKIIDALNS</sequence>
<name>A0A2T2WI66_SULTH</name>
<dbReference type="InterPro" id="IPR001525">
    <property type="entry name" value="C5_MeTfrase"/>
</dbReference>
<dbReference type="PROSITE" id="PS51679">
    <property type="entry name" value="SAM_MT_C5"/>
    <property type="match status" value="1"/>
</dbReference>
<comment type="caution">
    <text evidence="8">The sequence shown here is derived from an EMBL/GenBank/DDBJ whole genome shotgun (WGS) entry which is preliminary data.</text>
</comment>
<evidence type="ECO:0000256" key="4">
    <source>
        <dbReference type="ARBA" id="ARBA00022747"/>
    </source>
</evidence>
<proteinExistence type="inferred from homology"/>
<evidence type="ECO:0000256" key="5">
    <source>
        <dbReference type="PROSITE-ProRule" id="PRU01016"/>
    </source>
</evidence>
<dbReference type="GO" id="GO:0009307">
    <property type="term" value="P:DNA restriction-modification system"/>
    <property type="evidence" value="ECO:0007669"/>
    <property type="project" value="UniProtKB-KW"/>
</dbReference>
<gene>
    <name evidence="8" type="ORF">C7B47_17000</name>
</gene>
<dbReference type="AlphaFoldDB" id="A0A2T2WI66"/>
<dbReference type="PROSITE" id="PS00094">
    <property type="entry name" value="C5_MTASE_1"/>
    <property type="match status" value="1"/>
</dbReference>
<comment type="similarity">
    <text evidence="5 6">Belongs to the class I-like SAM-binding methyltransferase superfamily. C5-methyltransferase family.</text>
</comment>
<protein>
    <recommendedName>
        <fullName evidence="7">Cytosine-specific methyltransferase</fullName>
        <ecNumber evidence="7">2.1.1.37</ecNumber>
    </recommendedName>
</protein>
<dbReference type="GO" id="GO:0003677">
    <property type="term" value="F:DNA binding"/>
    <property type="evidence" value="ECO:0007669"/>
    <property type="project" value="TreeGrafter"/>
</dbReference>
<dbReference type="InterPro" id="IPR050390">
    <property type="entry name" value="C5-Methyltransferase"/>
</dbReference>
<evidence type="ECO:0000256" key="1">
    <source>
        <dbReference type="ARBA" id="ARBA00022603"/>
    </source>
</evidence>
<dbReference type="PANTHER" id="PTHR10629:SF52">
    <property type="entry name" value="DNA (CYTOSINE-5)-METHYLTRANSFERASE 1"/>
    <property type="match status" value="1"/>
</dbReference>